<gene>
    <name evidence="3" type="ordered locus">Mpe_A0498</name>
</gene>
<keyword evidence="4" id="KW-1185">Reference proteome</keyword>
<dbReference type="KEGG" id="mpt:Mpe_A0498"/>
<evidence type="ECO:0000256" key="1">
    <source>
        <dbReference type="SAM" id="MobiDB-lite"/>
    </source>
</evidence>
<reference evidence="3 4" key="1">
    <citation type="journal article" date="2007" name="J. Bacteriol.">
        <title>Whole-genome analysis of the methyl tert-butyl ether-degrading beta-proteobacterium Methylibium petroleiphilum PM1.</title>
        <authorList>
            <person name="Kane S.R."/>
            <person name="Chakicherla A.Y."/>
            <person name="Chain P.S.G."/>
            <person name="Schmidt R."/>
            <person name="Shin M.W."/>
            <person name="Legler T.C."/>
            <person name="Scow K.M."/>
            <person name="Larimer F.W."/>
            <person name="Lucas S.M."/>
            <person name="Richardson P.M."/>
            <person name="Hristova K.R."/>
        </authorList>
    </citation>
    <scope>NUCLEOTIDE SEQUENCE [LARGE SCALE GENOMIC DNA]</scope>
    <source>
        <strain evidence="4">ATCC BAA-1232 / LMG 22953 / PM1</strain>
    </source>
</reference>
<dbReference type="AlphaFoldDB" id="A2SD21"/>
<evidence type="ECO:0000313" key="3">
    <source>
        <dbReference type="EMBL" id="ABM93460.1"/>
    </source>
</evidence>
<sequence length="120" mass="12361">MRRATWILYLMLALLPLRSWAVASMGLPQVTEAPAVALSADHHTATSGAALPPCHQGDENGAAPSNCQSCDWCHAAIGIVPHGESATVALPAEAPIPALARDTGQPAIGGLDRPPRTVLA</sequence>
<keyword evidence="2" id="KW-0732">Signal</keyword>
<evidence type="ECO:0000256" key="2">
    <source>
        <dbReference type="SAM" id="SignalP"/>
    </source>
</evidence>
<dbReference type="RefSeq" id="WP_011828098.1">
    <property type="nucleotide sequence ID" value="NC_008825.1"/>
</dbReference>
<feature type="signal peptide" evidence="2">
    <location>
        <begin position="1"/>
        <end position="23"/>
    </location>
</feature>
<dbReference type="Proteomes" id="UP000000366">
    <property type="component" value="Chromosome"/>
</dbReference>
<protein>
    <recommendedName>
        <fullName evidence="5">DUF2946 domain-containing protein</fullName>
    </recommendedName>
</protein>
<feature type="region of interest" description="Disordered" evidence="1">
    <location>
        <begin position="101"/>
        <end position="120"/>
    </location>
</feature>
<evidence type="ECO:0008006" key="5">
    <source>
        <dbReference type="Google" id="ProtNLM"/>
    </source>
</evidence>
<dbReference type="STRING" id="420662.Mpe_A0498"/>
<evidence type="ECO:0000313" key="4">
    <source>
        <dbReference type="Proteomes" id="UP000000366"/>
    </source>
</evidence>
<proteinExistence type="predicted"/>
<dbReference type="HOGENOM" id="CLU_1832708_0_0_4"/>
<name>A2SD21_METPP</name>
<dbReference type="EMBL" id="CP000555">
    <property type="protein sequence ID" value="ABM93460.1"/>
    <property type="molecule type" value="Genomic_DNA"/>
</dbReference>
<organism evidence="3 4">
    <name type="scientific">Methylibium petroleiphilum (strain ATCC BAA-1232 / LMG 22953 / PM1)</name>
    <dbReference type="NCBI Taxonomy" id="420662"/>
    <lineage>
        <taxon>Bacteria</taxon>
        <taxon>Pseudomonadati</taxon>
        <taxon>Pseudomonadota</taxon>
        <taxon>Betaproteobacteria</taxon>
        <taxon>Burkholderiales</taxon>
        <taxon>Sphaerotilaceae</taxon>
        <taxon>Methylibium</taxon>
    </lineage>
</organism>
<feature type="chain" id="PRO_5002646308" description="DUF2946 domain-containing protein" evidence="2">
    <location>
        <begin position="24"/>
        <end position="120"/>
    </location>
</feature>
<accession>A2SD21</accession>